<evidence type="ECO:0000313" key="1">
    <source>
        <dbReference type="EMBL" id="TWI70823.1"/>
    </source>
</evidence>
<proteinExistence type="predicted"/>
<evidence type="ECO:0000313" key="2">
    <source>
        <dbReference type="Proteomes" id="UP000316291"/>
    </source>
</evidence>
<sequence>MLLAPVCSLPAIAVAQENPSIDKFYQSLKDTVYDDFQKFLEMAAQERQRKIREKLPPSTDKQVAEGTSGIKFLLYNKAILFVICAESADRSVLPEKGIAVVNQCVSSKTVEMMKYLKLNDHAATFGNKKLVSCAIKARDFQREARFPPFDFLRDPNGPEIIDFAAAIDCITTGP</sequence>
<gene>
    <name evidence="1" type="ORF">IQ16_03234</name>
</gene>
<accession>A0A562RPE3</accession>
<comment type="caution">
    <text evidence="1">The sequence shown here is derived from an EMBL/GenBank/DDBJ whole genome shotgun (WGS) entry which is preliminary data.</text>
</comment>
<organism evidence="1 2">
    <name type="scientific">Bradyrhizobium huanghuaihaiense</name>
    <dbReference type="NCBI Taxonomy" id="990078"/>
    <lineage>
        <taxon>Bacteria</taxon>
        <taxon>Pseudomonadati</taxon>
        <taxon>Pseudomonadota</taxon>
        <taxon>Alphaproteobacteria</taxon>
        <taxon>Hyphomicrobiales</taxon>
        <taxon>Nitrobacteraceae</taxon>
        <taxon>Bradyrhizobium</taxon>
    </lineage>
</organism>
<name>A0A562RPE3_9BRAD</name>
<reference evidence="1 2" key="1">
    <citation type="journal article" date="2015" name="Stand. Genomic Sci.">
        <title>Genomic Encyclopedia of Bacterial and Archaeal Type Strains, Phase III: the genomes of soil and plant-associated and newly described type strains.</title>
        <authorList>
            <person name="Whitman W.B."/>
            <person name="Woyke T."/>
            <person name="Klenk H.P."/>
            <person name="Zhou Y."/>
            <person name="Lilburn T.G."/>
            <person name="Beck B.J."/>
            <person name="De Vos P."/>
            <person name="Vandamme P."/>
            <person name="Eisen J.A."/>
            <person name="Garrity G."/>
            <person name="Hugenholtz P."/>
            <person name="Kyrpides N.C."/>
        </authorList>
    </citation>
    <scope>NUCLEOTIDE SEQUENCE [LARGE SCALE GENOMIC DNA]</scope>
    <source>
        <strain evidence="1 2">CGMCC 1.10948</strain>
    </source>
</reference>
<dbReference type="Proteomes" id="UP000316291">
    <property type="component" value="Unassembled WGS sequence"/>
</dbReference>
<dbReference type="AlphaFoldDB" id="A0A562RPE3"/>
<dbReference type="EMBL" id="VLLA01000007">
    <property type="protein sequence ID" value="TWI70823.1"/>
    <property type="molecule type" value="Genomic_DNA"/>
</dbReference>
<keyword evidence="2" id="KW-1185">Reference proteome</keyword>
<protein>
    <submittedName>
        <fullName evidence="1">Uncharacterized protein</fullName>
    </submittedName>
</protein>